<dbReference type="SMART" id="SM00966">
    <property type="entry name" value="SpoVT_AbrB"/>
    <property type="match status" value="1"/>
</dbReference>
<reference evidence="2" key="1">
    <citation type="submission" date="2020-02" db="EMBL/GenBank/DDBJ databases">
        <authorList>
            <person name="Meier V. D."/>
        </authorList>
    </citation>
    <scope>NUCLEOTIDE SEQUENCE</scope>
    <source>
        <strain evidence="2">AVDCRST_MAG91</strain>
    </source>
</reference>
<dbReference type="GO" id="GO:0003677">
    <property type="term" value="F:DNA binding"/>
    <property type="evidence" value="ECO:0007669"/>
    <property type="project" value="InterPro"/>
</dbReference>
<dbReference type="Gene3D" id="2.10.260.10">
    <property type="match status" value="1"/>
</dbReference>
<dbReference type="EMBL" id="CADCVX010000034">
    <property type="protein sequence ID" value="CAA9483396.1"/>
    <property type="molecule type" value="Genomic_DNA"/>
</dbReference>
<feature type="domain" description="SpoVT-AbrB" evidence="1">
    <location>
        <begin position="6"/>
        <end position="51"/>
    </location>
</feature>
<proteinExistence type="predicted"/>
<dbReference type="Pfam" id="PF04014">
    <property type="entry name" value="MazE_antitoxin"/>
    <property type="match status" value="1"/>
</dbReference>
<organism evidence="2">
    <name type="scientific">uncultured Sphingomonadaceae bacterium</name>
    <dbReference type="NCBI Taxonomy" id="169976"/>
    <lineage>
        <taxon>Bacteria</taxon>
        <taxon>Pseudomonadati</taxon>
        <taxon>Pseudomonadota</taxon>
        <taxon>Alphaproteobacteria</taxon>
        <taxon>Sphingomonadales</taxon>
        <taxon>Sphingomonadaceae</taxon>
        <taxon>environmental samples</taxon>
    </lineage>
</organism>
<dbReference type="AlphaFoldDB" id="A0A6J4S0T0"/>
<accession>A0A6J4S0T0</accession>
<dbReference type="SUPFAM" id="SSF89447">
    <property type="entry name" value="AbrB/MazE/MraZ-like"/>
    <property type="match status" value="1"/>
</dbReference>
<evidence type="ECO:0000313" key="2">
    <source>
        <dbReference type="EMBL" id="CAA9483396.1"/>
    </source>
</evidence>
<name>A0A6J4S0T0_9SPHN</name>
<evidence type="ECO:0000259" key="1">
    <source>
        <dbReference type="SMART" id="SM00966"/>
    </source>
</evidence>
<sequence length="89" mass="9906">MRTALRKMGNSAGMIIPRSILTQLDVEVGAKLEITVVDRAIVAKPITTHPREGWEEDARKLAEAGEDALTEDDLAWINTGNAFDAEWEW</sequence>
<protein>
    <recommendedName>
        <fullName evidence="1">SpoVT-AbrB domain-containing protein</fullName>
    </recommendedName>
</protein>
<gene>
    <name evidence="2" type="ORF">AVDCRST_MAG91-139</name>
</gene>
<dbReference type="InterPro" id="IPR007159">
    <property type="entry name" value="SpoVT-AbrB_dom"/>
</dbReference>
<dbReference type="InterPro" id="IPR037914">
    <property type="entry name" value="SpoVT-AbrB_sf"/>
</dbReference>